<organism evidence="1 2">
    <name type="scientific">Edwardsiella tarda</name>
    <dbReference type="NCBI Taxonomy" id="636"/>
    <lineage>
        <taxon>Bacteria</taxon>
        <taxon>Pseudomonadati</taxon>
        <taxon>Pseudomonadota</taxon>
        <taxon>Gammaproteobacteria</taxon>
        <taxon>Enterobacterales</taxon>
        <taxon>Hafniaceae</taxon>
        <taxon>Edwardsiella</taxon>
    </lineage>
</organism>
<dbReference type="Proteomes" id="UP000219788">
    <property type="component" value="Unassembled WGS sequence"/>
</dbReference>
<dbReference type="EMBL" id="PDDV01000008">
    <property type="protein sequence ID" value="PEH74147.1"/>
    <property type="molecule type" value="Genomic_DNA"/>
</dbReference>
<accession>A0A2A7U769</accession>
<proteinExistence type="predicted"/>
<dbReference type="AlphaFoldDB" id="A0A2A7U769"/>
<dbReference type="InterPro" id="IPR021221">
    <property type="entry name" value="Fil"/>
</dbReference>
<sequence>MQIFVTFLKQQSPSPLSADAHGWLELPDGRRFQPCISEFRFNTQPQARRRRPWWSRLMGLRG</sequence>
<protein>
    <recommendedName>
        <fullName evidence="3">DUF2724 domain-containing protein</fullName>
    </recommendedName>
</protein>
<dbReference type="OrthoDB" id="6428976at2"/>
<evidence type="ECO:0000313" key="1">
    <source>
        <dbReference type="EMBL" id="PEH74147.1"/>
    </source>
</evidence>
<gene>
    <name evidence="1" type="ORF">CRM76_01690</name>
</gene>
<evidence type="ECO:0008006" key="3">
    <source>
        <dbReference type="Google" id="ProtNLM"/>
    </source>
</evidence>
<dbReference type="RefSeq" id="WP_077999996.1">
    <property type="nucleotide sequence ID" value="NZ_PDDV01000008.1"/>
</dbReference>
<comment type="caution">
    <text evidence="1">The sequence shown here is derived from an EMBL/GenBank/DDBJ whole genome shotgun (WGS) entry which is preliminary data.</text>
</comment>
<reference evidence="2" key="1">
    <citation type="submission" date="2017-09" db="EMBL/GenBank/DDBJ databases">
        <title>FDA dAtabase for Regulatory Grade micrObial Sequences (FDA-ARGOS): Supporting development and validation of Infectious Disease Dx tests.</title>
        <authorList>
            <person name="Goldberg B."/>
            <person name="Campos J."/>
            <person name="Tallon L."/>
            <person name="Sadzewicz L."/>
            <person name="Ott S."/>
            <person name="Zhao X."/>
            <person name="Nagaraj S."/>
            <person name="Vavikolanu K."/>
            <person name="Aluvathingal J."/>
            <person name="Nadendla S."/>
            <person name="Geyer C."/>
            <person name="Sichtig H."/>
        </authorList>
    </citation>
    <scope>NUCLEOTIDE SEQUENCE [LARGE SCALE GENOMIC DNA]</scope>
    <source>
        <strain evidence="2">FDAARGOS_370</strain>
    </source>
</reference>
<name>A0A2A7U769_EDWTA</name>
<dbReference type="Pfam" id="PF10893">
    <property type="entry name" value="Phage_186_Fil"/>
    <property type="match status" value="1"/>
</dbReference>
<evidence type="ECO:0000313" key="2">
    <source>
        <dbReference type="Proteomes" id="UP000219788"/>
    </source>
</evidence>